<evidence type="ECO:0000313" key="2">
    <source>
        <dbReference type="EMBL" id="MPC74449.1"/>
    </source>
</evidence>
<feature type="region of interest" description="Disordered" evidence="1">
    <location>
        <begin position="1"/>
        <end position="35"/>
    </location>
</feature>
<feature type="compositionally biased region" description="Polar residues" evidence="1">
    <location>
        <begin position="12"/>
        <end position="34"/>
    </location>
</feature>
<dbReference type="AlphaFoldDB" id="A0A5B7HXP3"/>
<protein>
    <submittedName>
        <fullName evidence="2">Uncharacterized protein</fullName>
    </submittedName>
</protein>
<organism evidence="2 3">
    <name type="scientific">Portunus trituberculatus</name>
    <name type="common">Swimming crab</name>
    <name type="synonym">Neptunus trituberculatus</name>
    <dbReference type="NCBI Taxonomy" id="210409"/>
    <lineage>
        <taxon>Eukaryota</taxon>
        <taxon>Metazoa</taxon>
        <taxon>Ecdysozoa</taxon>
        <taxon>Arthropoda</taxon>
        <taxon>Crustacea</taxon>
        <taxon>Multicrustacea</taxon>
        <taxon>Malacostraca</taxon>
        <taxon>Eumalacostraca</taxon>
        <taxon>Eucarida</taxon>
        <taxon>Decapoda</taxon>
        <taxon>Pleocyemata</taxon>
        <taxon>Brachyura</taxon>
        <taxon>Eubrachyura</taxon>
        <taxon>Portunoidea</taxon>
        <taxon>Portunidae</taxon>
        <taxon>Portuninae</taxon>
        <taxon>Portunus</taxon>
    </lineage>
</organism>
<reference evidence="2 3" key="1">
    <citation type="submission" date="2019-05" db="EMBL/GenBank/DDBJ databases">
        <title>Another draft genome of Portunus trituberculatus and its Hox gene families provides insights of decapod evolution.</title>
        <authorList>
            <person name="Jeong J.-H."/>
            <person name="Song I."/>
            <person name="Kim S."/>
            <person name="Choi T."/>
            <person name="Kim D."/>
            <person name="Ryu S."/>
            <person name="Kim W."/>
        </authorList>
    </citation>
    <scope>NUCLEOTIDE SEQUENCE [LARGE SCALE GENOMIC DNA]</scope>
    <source>
        <tissue evidence="2">Muscle</tissue>
    </source>
</reference>
<accession>A0A5B7HXP3</accession>
<gene>
    <name evidence="2" type="ORF">E2C01_068808</name>
</gene>
<name>A0A5B7HXP3_PORTR</name>
<evidence type="ECO:0000313" key="3">
    <source>
        <dbReference type="Proteomes" id="UP000324222"/>
    </source>
</evidence>
<sequence length="75" mass="8694">MLKATLHVNPQEKMSSSEKTLSQPTSATANSFKSNELALAQQYLLTRLRHERESPRFRDPHLRQEHGGTEHVKRR</sequence>
<dbReference type="Proteomes" id="UP000324222">
    <property type="component" value="Unassembled WGS sequence"/>
</dbReference>
<comment type="caution">
    <text evidence="2">The sequence shown here is derived from an EMBL/GenBank/DDBJ whole genome shotgun (WGS) entry which is preliminary data.</text>
</comment>
<feature type="region of interest" description="Disordered" evidence="1">
    <location>
        <begin position="50"/>
        <end position="75"/>
    </location>
</feature>
<keyword evidence="3" id="KW-1185">Reference proteome</keyword>
<dbReference type="EMBL" id="VSRR010038941">
    <property type="protein sequence ID" value="MPC74449.1"/>
    <property type="molecule type" value="Genomic_DNA"/>
</dbReference>
<proteinExistence type="predicted"/>
<evidence type="ECO:0000256" key="1">
    <source>
        <dbReference type="SAM" id="MobiDB-lite"/>
    </source>
</evidence>